<name>A0A328NET4_9ACTN</name>
<proteinExistence type="predicted"/>
<gene>
    <name evidence="1" type="ORF">PSN13_05629</name>
</gene>
<dbReference type="EMBL" id="PYAG01000039">
    <property type="protein sequence ID" value="RAO27741.1"/>
    <property type="molecule type" value="Genomic_DNA"/>
</dbReference>
<evidence type="ECO:0000313" key="1">
    <source>
        <dbReference type="EMBL" id="RAO27741.1"/>
    </source>
</evidence>
<comment type="caution">
    <text evidence="1">The sequence shown here is derived from an EMBL/GenBank/DDBJ whole genome shotgun (WGS) entry which is preliminary data.</text>
</comment>
<dbReference type="AlphaFoldDB" id="A0A328NET4"/>
<reference evidence="1 2" key="1">
    <citation type="submission" date="2018-03" db="EMBL/GenBank/DDBJ databases">
        <title>Defining the species Micromonospora saelicesensis and Micromonospora noduli under the framework of genomics.</title>
        <authorList>
            <person name="Riesco R."/>
            <person name="Trujillo M.E."/>
        </authorList>
    </citation>
    <scope>NUCLEOTIDE SEQUENCE [LARGE SCALE GENOMIC DNA]</scope>
    <source>
        <strain evidence="1 2">PSN13</strain>
    </source>
</reference>
<organism evidence="1 2">
    <name type="scientific">Micromonospora saelicesensis</name>
    <dbReference type="NCBI Taxonomy" id="285676"/>
    <lineage>
        <taxon>Bacteria</taxon>
        <taxon>Bacillati</taxon>
        <taxon>Actinomycetota</taxon>
        <taxon>Actinomycetes</taxon>
        <taxon>Micromonosporales</taxon>
        <taxon>Micromonosporaceae</taxon>
        <taxon>Micromonospora</taxon>
    </lineage>
</organism>
<evidence type="ECO:0000313" key="2">
    <source>
        <dbReference type="Proteomes" id="UP000249419"/>
    </source>
</evidence>
<dbReference type="Proteomes" id="UP000249419">
    <property type="component" value="Unassembled WGS sequence"/>
</dbReference>
<dbReference type="RefSeq" id="WP_112678168.1">
    <property type="nucleotide sequence ID" value="NZ_PYAG01000039.1"/>
</dbReference>
<protein>
    <recommendedName>
        <fullName evidence="3">PE-PGRS family protein</fullName>
    </recommendedName>
</protein>
<accession>A0A328NET4</accession>
<evidence type="ECO:0008006" key="3">
    <source>
        <dbReference type="Google" id="ProtNLM"/>
    </source>
</evidence>
<sequence length="320" mass="34990">MKEHRFRLNGRTYAIPAEAVHSRLKDQIREDVREHWVEIDGARWPVKQVFAALTGLTRDAFTSHIALRHLRTMGFPTSKLPGERASDEVTGPLVLPVLGPDPAEAFGTLLAFVDSTDLTARIAALEAQYNGVDRSAAAELAEDAGMGLDLLLAALLVRRHAGRLSDIIHAAVITQVVPLILDEGERVARRPSLAAGNDPSRPYDLETDRRIAEFKMSVWKGADAMRKRGAFADLVHLALDTSGRRAQLYVAGPPAIHFLRSATGSAAWGLNRSSPKLRQRFEERFGSLDVPIRDFTAGPAGHVELVDLTLLLPEITPAIA</sequence>